<evidence type="ECO:0000313" key="2">
    <source>
        <dbReference type="Proteomes" id="UP000681967"/>
    </source>
</evidence>
<feature type="non-terminal residue" evidence="1">
    <location>
        <position position="1"/>
    </location>
</feature>
<comment type="caution">
    <text evidence="1">The sequence shown here is derived from an EMBL/GenBank/DDBJ whole genome shotgun (WGS) entry which is preliminary data.</text>
</comment>
<proteinExistence type="predicted"/>
<sequence length="27" mass="3054">GPPPMVKFACIPNLEKLGYAENIRFTF</sequence>
<dbReference type="EMBL" id="CAJOBH010004863">
    <property type="protein sequence ID" value="CAF4005244.1"/>
    <property type="molecule type" value="Genomic_DNA"/>
</dbReference>
<evidence type="ECO:0000313" key="1">
    <source>
        <dbReference type="EMBL" id="CAF4005244.1"/>
    </source>
</evidence>
<dbReference type="AlphaFoldDB" id="A0A8S2NK88"/>
<name>A0A8S2NK88_9BILA</name>
<dbReference type="Proteomes" id="UP000681967">
    <property type="component" value="Unassembled WGS sequence"/>
</dbReference>
<accession>A0A8S2NK88</accession>
<gene>
    <name evidence="1" type="ORF">BYL167_LOCUS13909</name>
</gene>
<protein>
    <submittedName>
        <fullName evidence="1">Uncharacterized protein</fullName>
    </submittedName>
</protein>
<reference evidence="1" key="1">
    <citation type="submission" date="2021-02" db="EMBL/GenBank/DDBJ databases">
        <authorList>
            <person name="Nowell W R."/>
        </authorList>
    </citation>
    <scope>NUCLEOTIDE SEQUENCE</scope>
</reference>
<organism evidence="1 2">
    <name type="scientific">Rotaria magnacalcarata</name>
    <dbReference type="NCBI Taxonomy" id="392030"/>
    <lineage>
        <taxon>Eukaryota</taxon>
        <taxon>Metazoa</taxon>
        <taxon>Spiralia</taxon>
        <taxon>Gnathifera</taxon>
        <taxon>Rotifera</taxon>
        <taxon>Eurotatoria</taxon>
        <taxon>Bdelloidea</taxon>
        <taxon>Philodinida</taxon>
        <taxon>Philodinidae</taxon>
        <taxon>Rotaria</taxon>
    </lineage>
</organism>